<protein>
    <submittedName>
        <fullName evidence="9">ABC-type dipeptide/oligopeptide/nickel transport system permease component</fullName>
    </submittedName>
</protein>
<evidence type="ECO:0000256" key="6">
    <source>
        <dbReference type="ARBA" id="ARBA00023136"/>
    </source>
</evidence>
<feature type="transmembrane region" description="Helical" evidence="7">
    <location>
        <begin position="34"/>
        <end position="60"/>
    </location>
</feature>
<dbReference type="PANTHER" id="PTHR43163">
    <property type="entry name" value="DIPEPTIDE TRANSPORT SYSTEM PERMEASE PROTEIN DPPB-RELATED"/>
    <property type="match status" value="1"/>
</dbReference>
<organism evidence="9 10">
    <name type="scientific">Amaricoccus macauensis</name>
    <dbReference type="NCBI Taxonomy" id="57001"/>
    <lineage>
        <taxon>Bacteria</taxon>
        <taxon>Pseudomonadati</taxon>
        <taxon>Pseudomonadota</taxon>
        <taxon>Alphaproteobacteria</taxon>
        <taxon>Rhodobacterales</taxon>
        <taxon>Paracoccaceae</taxon>
        <taxon>Amaricoccus</taxon>
    </lineage>
</organism>
<keyword evidence="2 7" id="KW-0813">Transport</keyword>
<dbReference type="GO" id="GO:0005886">
    <property type="term" value="C:plasma membrane"/>
    <property type="evidence" value="ECO:0007669"/>
    <property type="project" value="UniProtKB-SubCell"/>
</dbReference>
<reference evidence="9 10" key="1">
    <citation type="submission" date="2020-08" db="EMBL/GenBank/DDBJ databases">
        <title>Genomic Encyclopedia of Type Strains, Phase IV (KMG-IV): sequencing the most valuable type-strain genomes for metagenomic binning, comparative biology and taxonomic classification.</title>
        <authorList>
            <person name="Goeker M."/>
        </authorList>
    </citation>
    <scope>NUCLEOTIDE SEQUENCE [LARGE SCALE GENOMIC DNA]</scope>
    <source>
        <strain evidence="9 10">DSM 101730</strain>
    </source>
</reference>
<dbReference type="Gene3D" id="1.10.3720.10">
    <property type="entry name" value="MetI-like"/>
    <property type="match status" value="1"/>
</dbReference>
<dbReference type="SUPFAM" id="SSF161098">
    <property type="entry name" value="MetI-like"/>
    <property type="match status" value="1"/>
</dbReference>
<keyword evidence="3" id="KW-1003">Cell membrane</keyword>
<evidence type="ECO:0000313" key="9">
    <source>
        <dbReference type="EMBL" id="MBB5221863.1"/>
    </source>
</evidence>
<comment type="similarity">
    <text evidence="7">Belongs to the binding-protein-dependent transport system permease family.</text>
</comment>
<evidence type="ECO:0000256" key="3">
    <source>
        <dbReference type="ARBA" id="ARBA00022475"/>
    </source>
</evidence>
<dbReference type="CDD" id="cd06261">
    <property type="entry name" value="TM_PBP2"/>
    <property type="match status" value="1"/>
</dbReference>
<dbReference type="AlphaFoldDB" id="A0A840SRB0"/>
<name>A0A840SRB0_9RHOB</name>
<keyword evidence="6 7" id="KW-0472">Membrane</keyword>
<keyword evidence="5 7" id="KW-1133">Transmembrane helix</keyword>
<accession>A0A840SRB0</accession>
<evidence type="ECO:0000256" key="2">
    <source>
        <dbReference type="ARBA" id="ARBA00022448"/>
    </source>
</evidence>
<comment type="subcellular location">
    <subcellularLocation>
        <location evidence="1 7">Cell membrane</location>
        <topology evidence="1 7">Multi-pass membrane protein</topology>
    </subcellularLocation>
</comment>
<dbReference type="GO" id="GO:0071916">
    <property type="term" value="F:dipeptide transmembrane transporter activity"/>
    <property type="evidence" value="ECO:0007669"/>
    <property type="project" value="TreeGrafter"/>
</dbReference>
<dbReference type="PROSITE" id="PS50928">
    <property type="entry name" value="ABC_TM1"/>
    <property type="match status" value="1"/>
</dbReference>
<gene>
    <name evidence="9" type="ORF">HNP73_001799</name>
</gene>
<dbReference type="InterPro" id="IPR035906">
    <property type="entry name" value="MetI-like_sf"/>
</dbReference>
<proteinExistence type="inferred from homology"/>
<sequence>MIPALVFKIGIGIPAGIFAALNRNTWIDRLTIAAAVFSHAVPNFVMGFLLVIIFSVTLHWFSSGGFERPSDLVLPVLTLGTAGAAVIARFTRSAMVEVLSQPYVIAARAKGLPWRRVVITHVLPNAAVPTLTIIGLMIGSLVAGAVIVETVFSWPGVGRLLVLSVSSRDMAVVQTLLILIATSMVTANLVVDFLYGVIDPRIRVARATPAR</sequence>
<feature type="transmembrane region" description="Helical" evidence="7">
    <location>
        <begin position="172"/>
        <end position="198"/>
    </location>
</feature>
<evidence type="ECO:0000313" key="10">
    <source>
        <dbReference type="Proteomes" id="UP000549457"/>
    </source>
</evidence>
<evidence type="ECO:0000259" key="8">
    <source>
        <dbReference type="PROSITE" id="PS50928"/>
    </source>
</evidence>
<keyword evidence="10" id="KW-1185">Reference proteome</keyword>
<feature type="transmembrane region" description="Helical" evidence="7">
    <location>
        <begin position="72"/>
        <end position="91"/>
    </location>
</feature>
<comment type="caution">
    <text evidence="9">The sequence shown here is derived from an EMBL/GenBank/DDBJ whole genome shotgun (WGS) entry which is preliminary data.</text>
</comment>
<dbReference type="Pfam" id="PF00528">
    <property type="entry name" value="BPD_transp_1"/>
    <property type="match status" value="1"/>
</dbReference>
<dbReference type="RefSeq" id="WP_246399695.1">
    <property type="nucleotide sequence ID" value="NZ_JACHFM010000002.1"/>
</dbReference>
<evidence type="ECO:0000256" key="4">
    <source>
        <dbReference type="ARBA" id="ARBA00022692"/>
    </source>
</evidence>
<feature type="transmembrane region" description="Helical" evidence="7">
    <location>
        <begin position="6"/>
        <end position="22"/>
    </location>
</feature>
<keyword evidence="4 7" id="KW-0812">Transmembrane</keyword>
<feature type="domain" description="ABC transmembrane type-1" evidence="8">
    <location>
        <begin position="1"/>
        <end position="195"/>
    </location>
</feature>
<dbReference type="PANTHER" id="PTHR43163:SF6">
    <property type="entry name" value="DIPEPTIDE TRANSPORT SYSTEM PERMEASE PROTEIN DPPB-RELATED"/>
    <property type="match status" value="1"/>
</dbReference>
<feature type="transmembrane region" description="Helical" evidence="7">
    <location>
        <begin position="126"/>
        <end position="152"/>
    </location>
</feature>
<evidence type="ECO:0000256" key="1">
    <source>
        <dbReference type="ARBA" id="ARBA00004651"/>
    </source>
</evidence>
<evidence type="ECO:0000256" key="7">
    <source>
        <dbReference type="RuleBase" id="RU363032"/>
    </source>
</evidence>
<dbReference type="Proteomes" id="UP000549457">
    <property type="component" value="Unassembled WGS sequence"/>
</dbReference>
<dbReference type="InterPro" id="IPR000515">
    <property type="entry name" value="MetI-like"/>
</dbReference>
<dbReference type="EMBL" id="JACHFM010000002">
    <property type="protein sequence ID" value="MBB5221863.1"/>
    <property type="molecule type" value="Genomic_DNA"/>
</dbReference>
<evidence type="ECO:0000256" key="5">
    <source>
        <dbReference type="ARBA" id="ARBA00022989"/>
    </source>
</evidence>